<dbReference type="InterPro" id="IPR036871">
    <property type="entry name" value="PX_dom_sf"/>
</dbReference>
<dbReference type="Proteomes" id="UP000704712">
    <property type="component" value="Unassembled WGS sequence"/>
</dbReference>
<dbReference type="AlphaFoldDB" id="A0A8S9U5W7"/>
<dbReference type="EMBL" id="JAACNO010002206">
    <property type="protein sequence ID" value="KAF4135042.1"/>
    <property type="molecule type" value="Genomic_DNA"/>
</dbReference>
<dbReference type="PROSITE" id="PS50195">
    <property type="entry name" value="PX"/>
    <property type="match status" value="1"/>
</dbReference>
<evidence type="ECO:0000313" key="4">
    <source>
        <dbReference type="EMBL" id="KAF4135042.1"/>
    </source>
</evidence>
<keyword evidence="2" id="KW-0472">Membrane</keyword>
<dbReference type="InterPro" id="IPR001683">
    <property type="entry name" value="PX_dom"/>
</dbReference>
<dbReference type="Pfam" id="PF00787">
    <property type="entry name" value="PX"/>
    <property type="match status" value="1"/>
</dbReference>
<proteinExistence type="predicted"/>
<evidence type="ECO:0000259" key="3">
    <source>
        <dbReference type="PROSITE" id="PS50195"/>
    </source>
</evidence>
<evidence type="ECO:0000256" key="2">
    <source>
        <dbReference type="SAM" id="Phobius"/>
    </source>
</evidence>
<accession>A0A8S9U5W7</accession>
<dbReference type="SUPFAM" id="SSF64268">
    <property type="entry name" value="PX domain"/>
    <property type="match status" value="1"/>
</dbReference>
<gene>
    <name evidence="4" type="ORF">GN958_ATG15712</name>
</gene>
<protein>
    <recommendedName>
        <fullName evidence="3">PX domain-containing protein</fullName>
    </recommendedName>
</protein>
<feature type="transmembrane region" description="Helical" evidence="2">
    <location>
        <begin position="353"/>
        <end position="370"/>
    </location>
</feature>
<keyword evidence="2" id="KW-0812">Transmembrane</keyword>
<dbReference type="CDD" id="cd06093">
    <property type="entry name" value="PX_domain"/>
    <property type="match status" value="1"/>
</dbReference>
<comment type="caution">
    <text evidence="4">The sequence shown here is derived from an EMBL/GenBank/DDBJ whole genome shotgun (WGS) entry which is preliminary data.</text>
</comment>
<organism evidence="4 5">
    <name type="scientific">Phytophthora infestans</name>
    <name type="common">Potato late blight agent</name>
    <name type="synonym">Botrytis infestans</name>
    <dbReference type="NCBI Taxonomy" id="4787"/>
    <lineage>
        <taxon>Eukaryota</taxon>
        <taxon>Sar</taxon>
        <taxon>Stramenopiles</taxon>
        <taxon>Oomycota</taxon>
        <taxon>Peronosporomycetes</taxon>
        <taxon>Peronosporales</taxon>
        <taxon>Peronosporaceae</taxon>
        <taxon>Phytophthora</taxon>
    </lineage>
</organism>
<name>A0A8S9U5W7_PHYIN</name>
<evidence type="ECO:0000256" key="1">
    <source>
        <dbReference type="SAM" id="MobiDB-lite"/>
    </source>
</evidence>
<evidence type="ECO:0000313" key="5">
    <source>
        <dbReference type="Proteomes" id="UP000704712"/>
    </source>
</evidence>
<feature type="region of interest" description="Disordered" evidence="1">
    <location>
        <begin position="112"/>
        <end position="148"/>
    </location>
</feature>
<reference evidence="4" key="1">
    <citation type="submission" date="2020-03" db="EMBL/GenBank/DDBJ databases">
        <title>Hybrid Assembly of Korean Phytophthora infestans isolates.</title>
        <authorList>
            <person name="Prokchorchik M."/>
            <person name="Lee Y."/>
            <person name="Seo J."/>
            <person name="Cho J.-H."/>
            <person name="Park Y.-E."/>
            <person name="Jang D.-C."/>
            <person name="Im J.-S."/>
            <person name="Choi J.-G."/>
            <person name="Park H.-J."/>
            <person name="Lee G.-B."/>
            <person name="Lee Y.-G."/>
            <person name="Hong S.-Y."/>
            <person name="Cho K."/>
            <person name="Sohn K.H."/>
        </authorList>
    </citation>
    <scope>NUCLEOTIDE SEQUENCE</scope>
    <source>
        <strain evidence="4">KR_2_A2</strain>
    </source>
</reference>
<sequence>MKVISAHVTGFYRSSFHAYTTEVNVDGHRWRLGLRYSKFHEFYGELVAKDSDFHAEFPPKGTLFFTPKPEERQEQLDVFLQQVLAYYAAKDHPTEIESLLCDLLKVPRHLKSPEHEDDDVSTSTESVLDDPMHEPPSSSDSTVSVEKLSRKEEEKFQVADINLNAQVPVQETMPESPVATKEEKAVASPEPVQPVSPVAEERHSKEETGVPSARDEAKVAVVTPTSAEETDTEKGVVEKEISAEEQTILATKAEKAAEEQHVIVPENQAADDVAETHPEKVFPDELPVAEPIVKESALMTPRDVEQPAPRESHSLKDNVEQKELAASGRVSTWIAAYLPKSLLGFLRHRCMKTTNLVMLCVALLLPMVLARR</sequence>
<feature type="compositionally biased region" description="Basic and acidic residues" evidence="1">
    <location>
        <begin position="199"/>
        <end position="218"/>
    </location>
</feature>
<dbReference type="Gene3D" id="3.30.1520.10">
    <property type="entry name" value="Phox-like domain"/>
    <property type="match status" value="1"/>
</dbReference>
<feature type="domain" description="PX" evidence="3">
    <location>
        <begin position="1"/>
        <end position="110"/>
    </location>
</feature>
<feature type="region of interest" description="Disordered" evidence="1">
    <location>
        <begin position="172"/>
        <end position="236"/>
    </location>
</feature>
<dbReference type="GO" id="GO:0035091">
    <property type="term" value="F:phosphatidylinositol binding"/>
    <property type="evidence" value="ECO:0007669"/>
    <property type="project" value="InterPro"/>
</dbReference>
<keyword evidence="2" id="KW-1133">Transmembrane helix</keyword>